<evidence type="ECO:0000313" key="2">
    <source>
        <dbReference type="Proteomes" id="UP001148629"/>
    </source>
</evidence>
<sequence length="614" mass="68461">MGRPKKTPKTKTFTGCWTCRSRKVKCDCTRPSCNRCIKARLECQGYNVPLYWVAGDEEVSASAIKRQAMSLTFNDVDKHMQELDGLENEASFESLVSGPFGVFLGEFRTDLAALNEPSPDISAQIAGKEETEAIHEDPDFVMEGNVEEIVNASDSPINKGQPSSSTDQQQSVELRSKFQALFNQPPSLTFTDLGNNSCRDHLVSNLMYHYVNNVATILQPILHSRNTYNSIYATKAMTIADSLSWGDIVQSSSISDSKVALLYSLLTSSAFHLRGFRATDEADALARYFLVKAQSHLQLALDALFVPSDHSSTIARATSLSKREAVLSVMLTLVTADIMDGHMSEFWIHLDGTKELVRHLRGHVLPGSHGEHLINISYFLCIISDSTDVNIEPSPQTPNPESIFLGGGHALEFTYGITARLADLIRRVTQLAQNIAYYESNGCPTPSDLLTASNNVLVEIQEWQISQEALPTFSASDDITKLLASKHMFAFAQSIQIYYHTRVFPCDSETMQSLVKSVASHLTEIERIKRRTGYNAVMTATISWPGFIASCQAESHGRRVWTEWWSTMLEYGIGNIRDLWSVTKKAWELQDQGVDETPIWAAVLRQQNRRILAV</sequence>
<protein>
    <submittedName>
        <fullName evidence="1">Uncharacterized protein</fullName>
    </submittedName>
</protein>
<accession>A0ACC1SKF5</accession>
<gene>
    <name evidence="1" type="ORF">NM208_g4561</name>
</gene>
<reference evidence="1" key="1">
    <citation type="submission" date="2022-08" db="EMBL/GenBank/DDBJ databases">
        <title>Genome Sequence of Fusarium decemcellulare.</title>
        <authorList>
            <person name="Buettner E."/>
        </authorList>
    </citation>
    <scope>NUCLEOTIDE SEQUENCE</scope>
    <source>
        <strain evidence="1">Babe19</strain>
    </source>
</reference>
<name>A0ACC1SKF5_9HYPO</name>
<keyword evidence="2" id="KW-1185">Reference proteome</keyword>
<evidence type="ECO:0000313" key="1">
    <source>
        <dbReference type="EMBL" id="KAJ3541534.1"/>
    </source>
</evidence>
<dbReference type="EMBL" id="JANRMS010000346">
    <property type="protein sequence ID" value="KAJ3541534.1"/>
    <property type="molecule type" value="Genomic_DNA"/>
</dbReference>
<dbReference type="Proteomes" id="UP001148629">
    <property type="component" value="Unassembled WGS sequence"/>
</dbReference>
<organism evidence="1 2">
    <name type="scientific">Fusarium decemcellulare</name>
    <dbReference type="NCBI Taxonomy" id="57161"/>
    <lineage>
        <taxon>Eukaryota</taxon>
        <taxon>Fungi</taxon>
        <taxon>Dikarya</taxon>
        <taxon>Ascomycota</taxon>
        <taxon>Pezizomycotina</taxon>
        <taxon>Sordariomycetes</taxon>
        <taxon>Hypocreomycetidae</taxon>
        <taxon>Hypocreales</taxon>
        <taxon>Nectriaceae</taxon>
        <taxon>Fusarium</taxon>
        <taxon>Fusarium decemcellulare species complex</taxon>
    </lineage>
</organism>
<proteinExistence type="predicted"/>
<comment type="caution">
    <text evidence="1">The sequence shown here is derived from an EMBL/GenBank/DDBJ whole genome shotgun (WGS) entry which is preliminary data.</text>
</comment>